<gene>
    <name evidence="1" type="ORF">G3I32_03725</name>
</gene>
<sequence>TLRSRALADVVARRAEAADGVRRAHVSLPAGKKRSQARVRVLLEPGAEPGPVLRRLTHGALDEARASLAPHPLAVRVRVRMGVRTVRERRAR</sequence>
<dbReference type="AlphaFoldDB" id="A0A7K3PDB1"/>
<dbReference type="EMBL" id="JAAGMA010000096">
    <property type="protein sequence ID" value="NEB07988.1"/>
    <property type="molecule type" value="Genomic_DNA"/>
</dbReference>
<comment type="caution">
    <text evidence="1">The sequence shown here is derived from an EMBL/GenBank/DDBJ whole genome shotgun (WGS) entry which is preliminary data.</text>
</comment>
<proteinExistence type="predicted"/>
<feature type="non-terminal residue" evidence="1">
    <location>
        <position position="1"/>
    </location>
</feature>
<evidence type="ECO:0000313" key="2">
    <source>
        <dbReference type="Proteomes" id="UP000470446"/>
    </source>
</evidence>
<name>A0A7K3PDB1_9ACTN</name>
<reference evidence="1 2" key="1">
    <citation type="submission" date="2020-01" db="EMBL/GenBank/DDBJ databases">
        <title>Insect and environment-associated Actinomycetes.</title>
        <authorList>
            <person name="Currrie C."/>
            <person name="Chevrette M."/>
            <person name="Carlson C."/>
            <person name="Stubbendieck R."/>
            <person name="Wendt-Pienkowski E."/>
        </authorList>
    </citation>
    <scope>NUCLEOTIDE SEQUENCE [LARGE SCALE GENOMIC DNA]</scope>
    <source>
        <strain evidence="1 2">SID14163</strain>
    </source>
</reference>
<protein>
    <submittedName>
        <fullName evidence="1">Alkaline shock response membrane anchor protein AmaP</fullName>
    </submittedName>
</protein>
<accession>A0A7K3PDB1</accession>
<evidence type="ECO:0000313" key="1">
    <source>
        <dbReference type="EMBL" id="NEB07988.1"/>
    </source>
</evidence>
<dbReference type="Proteomes" id="UP000470446">
    <property type="component" value="Unassembled WGS sequence"/>
</dbReference>
<organism evidence="1 2">
    <name type="scientific">Streptomyces coelicoflavus</name>
    <dbReference type="NCBI Taxonomy" id="285562"/>
    <lineage>
        <taxon>Bacteria</taxon>
        <taxon>Bacillati</taxon>
        <taxon>Actinomycetota</taxon>
        <taxon>Actinomycetes</taxon>
        <taxon>Kitasatosporales</taxon>
        <taxon>Streptomycetaceae</taxon>
        <taxon>Streptomyces</taxon>
    </lineage>
</organism>